<evidence type="ECO:0000313" key="2">
    <source>
        <dbReference type="EMBL" id="GJT06161.1"/>
    </source>
</evidence>
<protein>
    <submittedName>
        <fullName evidence="2">Uncharacterized protein</fullName>
    </submittedName>
</protein>
<feature type="compositionally biased region" description="Acidic residues" evidence="1">
    <location>
        <begin position="13"/>
        <end position="45"/>
    </location>
</feature>
<dbReference type="EMBL" id="BQNB010012645">
    <property type="protein sequence ID" value="GJT06161.1"/>
    <property type="molecule type" value="Genomic_DNA"/>
</dbReference>
<organism evidence="2 3">
    <name type="scientific">Tanacetum coccineum</name>
    <dbReference type="NCBI Taxonomy" id="301880"/>
    <lineage>
        <taxon>Eukaryota</taxon>
        <taxon>Viridiplantae</taxon>
        <taxon>Streptophyta</taxon>
        <taxon>Embryophyta</taxon>
        <taxon>Tracheophyta</taxon>
        <taxon>Spermatophyta</taxon>
        <taxon>Magnoliopsida</taxon>
        <taxon>eudicotyledons</taxon>
        <taxon>Gunneridae</taxon>
        <taxon>Pentapetalae</taxon>
        <taxon>asterids</taxon>
        <taxon>campanulids</taxon>
        <taxon>Asterales</taxon>
        <taxon>Asteraceae</taxon>
        <taxon>Asteroideae</taxon>
        <taxon>Anthemideae</taxon>
        <taxon>Anthemidinae</taxon>
        <taxon>Tanacetum</taxon>
    </lineage>
</organism>
<proteinExistence type="predicted"/>
<dbReference type="Proteomes" id="UP001151760">
    <property type="component" value="Unassembled WGS sequence"/>
</dbReference>
<comment type="caution">
    <text evidence="2">The sequence shown here is derived from an EMBL/GenBank/DDBJ whole genome shotgun (WGS) entry which is preliminary data.</text>
</comment>
<reference evidence="2" key="1">
    <citation type="journal article" date="2022" name="Int. J. Mol. Sci.">
        <title>Draft Genome of Tanacetum Coccineum: Genomic Comparison of Closely Related Tanacetum-Family Plants.</title>
        <authorList>
            <person name="Yamashiro T."/>
            <person name="Shiraishi A."/>
            <person name="Nakayama K."/>
            <person name="Satake H."/>
        </authorList>
    </citation>
    <scope>NUCLEOTIDE SEQUENCE</scope>
</reference>
<accession>A0ABQ5AV69</accession>
<keyword evidence="3" id="KW-1185">Reference proteome</keyword>
<sequence>MQPSYKDLRGVVEAEEEVEEESEEEFEEETEEETEEEEEEDDPEYFDTFPTINKLRYHEWILKNPQPL</sequence>
<gene>
    <name evidence="2" type="ORF">Tco_0840623</name>
</gene>
<reference evidence="2" key="2">
    <citation type="submission" date="2022-01" db="EMBL/GenBank/DDBJ databases">
        <authorList>
            <person name="Yamashiro T."/>
            <person name="Shiraishi A."/>
            <person name="Satake H."/>
            <person name="Nakayama K."/>
        </authorList>
    </citation>
    <scope>NUCLEOTIDE SEQUENCE</scope>
</reference>
<feature type="compositionally biased region" description="Basic and acidic residues" evidence="1">
    <location>
        <begin position="1"/>
        <end position="12"/>
    </location>
</feature>
<evidence type="ECO:0000313" key="3">
    <source>
        <dbReference type="Proteomes" id="UP001151760"/>
    </source>
</evidence>
<name>A0ABQ5AV69_9ASTR</name>
<feature type="region of interest" description="Disordered" evidence="1">
    <location>
        <begin position="1"/>
        <end position="46"/>
    </location>
</feature>
<evidence type="ECO:0000256" key="1">
    <source>
        <dbReference type="SAM" id="MobiDB-lite"/>
    </source>
</evidence>